<feature type="domain" description="ABC transporter" evidence="5">
    <location>
        <begin position="6"/>
        <end position="258"/>
    </location>
</feature>
<dbReference type="GO" id="GO:0005524">
    <property type="term" value="F:ATP binding"/>
    <property type="evidence" value="ECO:0007669"/>
    <property type="project" value="UniProtKB-KW"/>
</dbReference>
<dbReference type="CDD" id="cd03257">
    <property type="entry name" value="ABC_NikE_OppD_transporters"/>
    <property type="match status" value="1"/>
</dbReference>
<evidence type="ECO:0000256" key="4">
    <source>
        <dbReference type="ARBA" id="ARBA00022840"/>
    </source>
</evidence>
<dbReference type="FunFam" id="3.40.50.300:FF:000016">
    <property type="entry name" value="Oligopeptide ABC transporter ATP-binding component"/>
    <property type="match status" value="1"/>
</dbReference>
<dbReference type="PANTHER" id="PTHR43776">
    <property type="entry name" value="TRANSPORT ATP-BINDING PROTEIN"/>
    <property type="match status" value="1"/>
</dbReference>
<gene>
    <name evidence="6" type="ORF">H9714_00055</name>
</gene>
<dbReference type="PROSITE" id="PS50893">
    <property type="entry name" value="ABC_TRANSPORTER_2"/>
    <property type="match status" value="1"/>
</dbReference>
<name>A0A9D2M949_9FIRM</name>
<dbReference type="GO" id="GO:0016887">
    <property type="term" value="F:ATP hydrolysis activity"/>
    <property type="evidence" value="ECO:0007669"/>
    <property type="project" value="InterPro"/>
</dbReference>
<evidence type="ECO:0000256" key="2">
    <source>
        <dbReference type="ARBA" id="ARBA00022448"/>
    </source>
</evidence>
<organism evidence="6 7">
    <name type="scientific">Candidatus Flavonifractor intestinipullorum</name>
    <dbReference type="NCBI Taxonomy" id="2838587"/>
    <lineage>
        <taxon>Bacteria</taxon>
        <taxon>Bacillati</taxon>
        <taxon>Bacillota</taxon>
        <taxon>Clostridia</taxon>
        <taxon>Eubacteriales</taxon>
        <taxon>Oscillospiraceae</taxon>
        <taxon>Flavonifractor</taxon>
    </lineage>
</organism>
<dbReference type="InterPro" id="IPR027417">
    <property type="entry name" value="P-loop_NTPase"/>
</dbReference>
<dbReference type="InterPro" id="IPR003439">
    <property type="entry name" value="ABC_transporter-like_ATP-bd"/>
</dbReference>
<reference evidence="6" key="2">
    <citation type="submission" date="2021-04" db="EMBL/GenBank/DDBJ databases">
        <authorList>
            <person name="Gilroy R."/>
        </authorList>
    </citation>
    <scope>NUCLEOTIDE SEQUENCE</scope>
    <source>
        <strain evidence="6">CHK189-11263</strain>
    </source>
</reference>
<dbReference type="EMBL" id="DWYC01000001">
    <property type="protein sequence ID" value="HJB55928.1"/>
    <property type="molecule type" value="Genomic_DNA"/>
</dbReference>
<dbReference type="NCBIfam" id="TIGR01727">
    <property type="entry name" value="oligo_HPY"/>
    <property type="match status" value="1"/>
</dbReference>
<keyword evidence="3" id="KW-0547">Nucleotide-binding</keyword>
<evidence type="ECO:0000256" key="3">
    <source>
        <dbReference type="ARBA" id="ARBA00022741"/>
    </source>
</evidence>
<dbReference type="InterPro" id="IPR003593">
    <property type="entry name" value="AAA+_ATPase"/>
</dbReference>
<keyword evidence="2" id="KW-0813">Transport</keyword>
<dbReference type="InterPro" id="IPR013563">
    <property type="entry name" value="Oligopep_ABC_C"/>
</dbReference>
<dbReference type="SUPFAM" id="SSF52540">
    <property type="entry name" value="P-loop containing nucleoside triphosphate hydrolases"/>
    <property type="match status" value="1"/>
</dbReference>
<dbReference type="Pfam" id="PF00005">
    <property type="entry name" value="ABC_tran"/>
    <property type="match status" value="1"/>
</dbReference>
<protein>
    <submittedName>
        <fullName evidence="6">ATP-binding cassette domain-containing protein</fullName>
    </submittedName>
</protein>
<dbReference type="InterPro" id="IPR050319">
    <property type="entry name" value="ABC_transp_ATP-bind"/>
</dbReference>
<evidence type="ECO:0000313" key="7">
    <source>
        <dbReference type="Proteomes" id="UP000824208"/>
    </source>
</evidence>
<keyword evidence="4 6" id="KW-0067">ATP-binding</keyword>
<comment type="caution">
    <text evidence="6">The sequence shown here is derived from an EMBL/GenBank/DDBJ whole genome shotgun (WGS) entry which is preliminary data.</text>
</comment>
<comment type="similarity">
    <text evidence="1">Belongs to the ABC transporter superfamily.</text>
</comment>
<dbReference type="AlphaFoldDB" id="A0A9D2M949"/>
<dbReference type="Gene3D" id="3.40.50.300">
    <property type="entry name" value="P-loop containing nucleotide triphosphate hydrolases"/>
    <property type="match status" value="1"/>
</dbReference>
<dbReference type="Pfam" id="PF08352">
    <property type="entry name" value="oligo_HPY"/>
    <property type="match status" value="1"/>
</dbReference>
<sequence length="327" mass="36477">MSTPLLEVKDLQKRYPIYGPLGKLFRPKTYMNAVSGMSLQLYEGETYGLVGESGCGKTTTGRAILGLVKPDGGEIWYRGHDLTKLSDQEFRPLRRELQLVFQDPLSSLNPRQRIGALLEEPLIVQGMGDAESRRAQVMDILEKVGLSEEHYFRYPHELSGGQVQRLGIARALIIGPRLIVCDEPVSALDVSIQAQILNMLTRLQREMNLSLLFISHDIGVVRYLSHRIGVMYLGSLVEEAATDALFAQPLHPYTQALFASVPDLAKQRRHPALEGELPVRTDEFQGCVFHTRCPYATEECRRSAPALREVQSGHKVACHRSSPASGD</sequence>
<proteinExistence type="inferred from homology"/>
<dbReference type="SMART" id="SM00382">
    <property type="entry name" value="AAA"/>
    <property type="match status" value="1"/>
</dbReference>
<dbReference type="GO" id="GO:0055085">
    <property type="term" value="P:transmembrane transport"/>
    <property type="evidence" value="ECO:0007669"/>
    <property type="project" value="UniProtKB-ARBA"/>
</dbReference>
<evidence type="ECO:0000313" key="6">
    <source>
        <dbReference type="EMBL" id="HJB55928.1"/>
    </source>
</evidence>
<accession>A0A9D2M949</accession>
<evidence type="ECO:0000259" key="5">
    <source>
        <dbReference type="PROSITE" id="PS50893"/>
    </source>
</evidence>
<dbReference type="GO" id="GO:0015833">
    <property type="term" value="P:peptide transport"/>
    <property type="evidence" value="ECO:0007669"/>
    <property type="project" value="InterPro"/>
</dbReference>
<evidence type="ECO:0000256" key="1">
    <source>
        <dbReference type="ARBA" id="ARBA00005417"/>
    </source>
</evidence>
<reference evidence="6" key="1">
    <citation type="journal article" date="2021" name="PeerJ">
        <title>Extensive microbial diversity within the chicken gut microbiome revealed by metagenomics and culture.</title>
        <authorList>
            <person name="Gilroy R."/>
            <person name="Ravi A."/>
            <person name="Getino M."/>
            <person name="Pursley I."/>
            <person name="Horton D.L."/>
            <person name="Alikhan N.F."/>
            <person name="Baker D."/>
            <person name="Gharbi K."/>
            <person name="Hall N."/>
            <person name="Watson M."/>
            <person name="Adriaenssens E.M."/>
            <person name="Foster-Nyarko E."/>
            <person name="Jarju S."/>
            <person name="Secka A."/>
            <person name="Antonio M."/>
            <person name="Oren A."/>
            <person name="Chaudhuri R.R."/>
            <person name="La Ragione R."/>
            <person name="Hildebrand F."/>
            <person name="Pallen M.J."/>
        </authorList>
    </citation>
    <scope>NUCLEOTIDE SEQUENCE</scope>
    <source>
        <strain evidence="6">CHK189-11263</strain>
    </source>
</reference>
<dbReference type="Proteomes" id="UP000824208">
    <property type="component" value="Unassembled WGS sequence"/>
</dbReference>